<evidence type="ECO:0000256" key="1">
    <source>
        <dbReference type="SAM" id="Phobius"/>
    </source>
</evidence>
<name>A0A1W2ANY4_9SPHI</name>
<keyword evidence="1" id="KW-0812">Transmembrane</keyword>
<proteinExistence type="predicted"/>
<dbReference type="OrthoDB" id="792600at2"/>
<feature type="transmembrane region" description="Helical" evidence="1">
    <location>
        <begin position="154"/>
        <end position="171"/>
    </location>
</feature>
<dbReference type="EMBL" id="FWYB01000001">
    <property type="protein sequence ID" value="SMC62151.1"/>
    <property type="molecule type" value="Genomic_DNA"/>
</dbReference>
<keyword evidence="3" id="KW-1185">Reference proteome</keyword>
<organism evidence="2 3">
    <name type="scientific">Pedobacter nyackensis</name>
    <dbReference type="NCBI Taxonomy" id="475255"/>
    <lineage>
        <taxon>Bacteria</taxon>
        <taxon>Pseudomonadati</taxon>
        <taxon>Bacteroidota</taxon>
        <taxon>Sphingobacteriia</taxon>
        <taxon>Sphingobacteriales</taxon>
        <taxon>Sphingobacteriaceae</taxon>
        <taxon>Pedobacter</taxon>
    </lineage>
</organism>
<dbReference type="AlphaFoldDB" id="A0A1W2ANY4"/>
<protein>
    <recommendedName>
        <fullName evidence="4">EcsC protein family protein</fullName>
    </recommendedName>
</protein>
<evidence type="ECO:0000313" key="3">
    <source>
        <dbReference type="Proteomes" id="UP000192678"/>
    </source>
</evidence>
<sequence>MNLPSLKRVNFKKMRTDVREAFKNLAEGGFKKIFNQIDQLGIKKGVDTMGIDKFINQCALMAAGSGVVTGVGGISTMLIGTPLDLINLITQQFRVTLAISYHNTGKYKISFEDFFKIVASSLKADTKLAISKNIMEEVAEKILVNLGSKASRRLVPVVGAVIGGTVNYLFIKGVAKELKKNKI</sequence>
<gene>
    <name evidence="2" type="ORF">SAMN04488101_101773</name>
</gene>
<dbReference type="Proteomes" id="UP000192678">
    <property type="component" value="Unassembled WGS sequence"/>
</dbReference>
<keyword evidence="1" id="KW-0472">Membrane</keyword>
<feature type="transmembrane region" description="Helical" evidence="1">
    <location>
        <begin position="58"/>
        <end position="79"/>
    </location>
</feature>
<keyword evidence="1" id="KW-1133">Transmembrane helix</keyword>
<accession>A0A1W2ANY4</accession>
<reference evidence="2 3" key="1">
    <citation type="submission" date="2017-04" db="EMBL/GenBank/DDBJ databases">
        <authorList>
            <person name="Afonso C.L."/>
            <person name="Miller P.J."/>
            <person name="Scott M.A."/>
            <person name="Spackman E."/>
            <person name="Goraichik I."/>
            <person name="Dimitrov K.M."/>
            <person name="Suarez D.L."/>
            <person name="Swayne D.E."/>
        </authorList>
    </citation>
    <scope>NUCLEOTIDE SEQUENCE [LARGE SCALE GENOMIC DNA]</scope>
    <source>
        <strain evidence="2 3">DSM 19625</strain>
    </source>
</reference>
<evidence type="ECO:0000313" key="2">
    <source>
        <dbReference type="EMBL" id="SMC62151.1"/>
    </source>
</evidence>
<evidence type="ECO:0008006" key="4">
    <source>
        <dbReference type="Google" id="ProtNLM"/>
    </source>
</evidence>